<protein>
    <submittedName>
        <fullName evidence="2">Uncharacterized protein</fullName>
    </submittedName>
</protein>
<evidence type="ECO:0000313" key="3">
    <source>
        <dbReference type="Proteomes" id="UP000003861"/>
    </source>
</evidence>
<reference evidence="2 3" key="1">
    <citation type="journal article" date="2011" name="J. Bacteriol.">
        <title>Genome sequence of Halorhabdus tiamatea, the first archaeon isolated from a deep-sea anoxic brine lake.</title>
        <authorList>
            <person name="Antunes A."/>
            <person name="Alam I."/>
            <person name="Bajic V.B."/>
            <person name="Stingl U."/>
        </authorList>
    </citation>
    <scope>NUCLEOTIDE SEQUENCE [LARGE SCALE GENOMIC DNA]</scope>
    <source>
        <strain evidence="2 3">SARL4B</strain>
    </source>
</reference>
<accession>F7PMR1</accession>
<evidence type="ECO:0000256" key="1">
    <source>
        <dbReference type="SAM" id="MobiDB-lite"/>
    </source>
</evidence>
<proteinExistence type="predicted"/>
<dbReference type="EMBL" id="AFNT02000003">
    <property type="protein sequence ID" value="ERJ07474.1"/>
    <property type="molecule type" value="Genomic_DNA"/>
</dbReference>
<sequence length="201" mass="22533">MTMPSDQDPSGDDQCATGGCEREPVDVVDLGPGPKALCRPCKTAYLAGYSGGQGNFGKWLRERKEETREQYESNVPQSSDPRKTDIQLGKHRAYKRAYRVSLNRALDGDTEEWAFEEGEIIWEMHEMNAPGGVPIGKSEYKVKYRVRREDDGERCYLLEKEDGELTLYAAGAIEGTYEVIEEAKPQTWLRDGSTGRITDAG</sequence>
<dbReference type="AlphaFoldDB" id="F7PMR1"/>
<dbReference type="Proteomes" id="UP000003861">
    <property type="component" value="Unassembled WGS sequence"/>
</dbReference>
<feature type="region of interest" description="Disordered" evidence="1">
    <location>
        <begin position="1"/>
        <end position="32"/>
    </location>
</feature>
<organism evidence="2 3">
    <name type="scientific">Halorhabdus tiamatea SARL4B</name>
    <dbReference type="NCBI Taxonomy" id="1033806"/>
    <lineage>
        <taxon>Archaea</taxon>
        <taxon>Methanobacteriati</taxon>
        <taxon>Methanobacteriota</taxon>
        <taxon>Stenosarchaea group</taxon>
        <taxon>Halobacteria</taxon>
        <taxon>Halobacteriales</taxon>
        <taxon>Haloarculaceae</taxon>
        <taxon>Halorhabdus</taxon>
    </lineage>
</organism>
<feature type="region of interest" description="Disordered" evidence="1">
    <location>
        <begin position="67"/>
        <end position="87"/>
    </location>
</feature>
<name>F7PMR1_9EURY</name>
<comment type="caution">
    <text evidence="2">The sequence shown here is derived from an EMBL/GenBank/DDBJ whole genome shotgun (WGS) entry which is preliminary data.</text>
</comment>
<reference evidence="2 3" key="2">
    <citation type="journal article" date="2013" name="PLoS ONE">
        <title>INDIGO - INtegrated Data Warehouse of MIcrobial GenOmes with Examples from the Red Sea Extremophiles.</title>
        <authorList>
            <person name="Alam I."/>
            <person name="Antunes A."/>
            <person name="Kamau A.A."/>
            <person name="Ba Alawi W."/>
            <person name="Kalkatawi M."/>
            <person name="Stingl U."/>
            <person name="Bajic V.B."/>
        </authorList>
    </citation>
    <scope>NUCLEOTIDE SEQUENCE [LARGE SCALE GENOMIC DNA]</scope>
    <source>
        <strain evidence="2 3">SARL4B</strain>
    </source>
</reference>
<evidence type="ECO:0000313" key="2">
    <source>
        <dbReference type="EMBL" id="ERJ07474.1"/>
    </source>
</evidence>
<gene>
    <name evidence="2" type="ORF">HLRTI_000517</name>
</gene>